<dbReference type="SUPFAM" id="SSF56601">
    <property type="entry name" value="beta-lactamase/transpeptidase-like"/>
    <property type="match status" value="1"/>
</dbReference>
<dbReference type="EMBL" id="CP069798">
    <property type="protein sequence ID" value="QRQ82943.1"/>
    <property type="molecule type" value="Genomic_DNA"/>
</dbReference>
<evidence type="ECO:0000256" key="5">
    <source>
        <dbReference type="ARBA" id="ARBA00022984"/>
    </source>
</evidence>
<feature type="chain" id="PRO_5034726765" evidence="10">
    <location>
        <begin position="29"/>
        <end position="317"/>
    </location>
</feature>
<dbReference type="InterPro" id="IPR012338">
    <property type="entry name" value="Beta-lactam/transpept-like"/>
</dbReference>
<sequence>MARVFQYKVWRAAVVMAAALGCALPAAADDLDVLGQFLDQNFPNQNDPLGAFLISNPNANLQTQAAVAGPLLSSQSALIMNSRTGEVLYQKNIHQVRPIASISKLVSAMVVLDGGQNMNEPVTITEAEIDRLKGTGSRLSVGTTLSRRELLHLGLMSSENRAIHALGRSYPGGMEAFVAAMNRKVQSLGMSNSRFYEPTGLDPRNVSTANDLGLLVRAADKYPLIRQYSTDNYGSVYTSAGRAQTYRNSNALVREGTWQVGLQKTGYIREAGRSMVVQANVQNQPLVIVLLNSPTSATRVNDARSIQTWIMSRSQSL</sequence>
<dbReference type="Gene3D" id="3.40.710.10">
    <property type="entry name" value="DD-peptidase/beta-lactamase superfamily"/>
    <property type="match status" value="1"/>
</dbReference>
<evidence type="ECO:0000256" key="1">
    <source>
        <dbReference type="ARBA" id="ARBA00007164"/>
    </source>
</evidence>
<evidence type="ECO:0000256" key="3">
    <source>
        <dbReference type="ARBA" id="ARBA00022801"/>
    </source>
</evidence>
<feature type="active site" description="Acyl-ester intermediate" evidence="7">
    <location>
        <position position="101"/>
    </location>
</feature>
<evidence type="ECO:0000256" key="6">
    <source>
        <dbReference type="ARBA" id="ARBA00023316"/>
    </source>
</evidence>
<evidence type="ECO:0000256" key="4">
    <source>
        <dbReference type="ARBA" id="ARBA00022960"/>
    </source>
</evidence>
<dbReference type="PROSITE" id="PS51257">
    <property type="entry name" value="PROKAR_LIPOPROTEIN"/>
    <property type="match status" value="1"/>
</dbReference>
<dbReference type="AlphaFoldDB" id="A0A892ZJY8"/>
<gene>
    <name evidence="12" type="ORF">JQU52_06105</name>
</gene>
<keyword evidence="4" id="KW-0133">Cell shape</keyword>
<organism evidence="12 13">
    <name type="scientific">Paralysiella testudinis</name>
    <dbReference type="NCBI Taxonomy" id="2809020"/>
    <lineage>
        <taxon>Bacteria</taxon>
        <taxon>Pseudomonadati</taxon>
        <taxon>Pseudomonadota</taxon>
        <taxon>Betaproteobacteria</taxon>
        <taxon>Neisseriales</taxon>
        <taxon>Neisseriaceae</taxon>
        <taxon>Paralysiella</taxon>
    </lineage>
</organism>
<feature type="signal peptide" evidence="10">
    <location>
        <begin position="1"/>
        <end position="28"/>
    </location>
</feature>
<proteinExistence type="inferred from homology"/>
<evidence type="ECO:0000313" key="12">
    <source>
        <dbReference type="EMBL" id="QRQ82943.1"/>
    </source>
</evidence>
<reference evidence="12" key="1">
    <citation type="submission" date="2021-02" db="EMBL/GenBank/DDBJ databases">
        <title>Neisseriaceae sp. 26B isolated from the cloaca of a Common Toad-headed Turtle (Mesoclemmys nasuta).</title>
        <authorList>
            <person name="Spergser J."/>
            <person name="Busse H.-J."/>
        </authorList>
    </citation>
    <scope>NUCLEOTIDE SEQUENCE</scope>
    <source>
        <strain evidence="12">26B</strain>
    </source>
</reference>
<dbReference type="KEGG" id="ptes:JQU52_06105"/>
<evidence type="ECO:0000313" key="13">
    <source>
        <dbReference type="Proteomes" id="UP000653156"/>
    </source>
</evidence>
<evidence type="ECO:0000256" key="10">
    <source>
        <dbReference type="SAM" id="SignalP"/>
    </source>
</evidence>
<dbReference type="GO" id="GO:0009002">
    <property type="term" value="F:serine-type D-Ala-D-Ala carboxypeptidase activity"/>
    <property type="evidence" value="ECO:0007669"/>
    <property type="project" value="InterPro"/>
</dbReference>
<dbReference type="GO" id="GO:0009252">
    <property type="term" value="P:peptidoglycan biosynthetic process"/>
    <property type="evidence" value="ECO:0007669"/>
    <property type="project" value="UniProtKB-KW"/>
</dbReference>
<dbReference type="Pfam" id="PF00768">
    <property type="entry name" value="Peptidase_S11"/>
    <property type="match status" value="1"/>
</dbReference>
<evidence type="ECO:0000256" key="9">
    <source>
        <dbReference type="RuleBase" id="RU004016"/>
    </source>
</evidence>
<keyword evidence="5" id="KW-0573">Peptidoglycan synthesis</keyword>
<name>A0A892ZJY8_9NEIS</name>
<feature type="active site" description="Proton acceptor" evidence="7">
    <location>
        <position position="104"/>
    </location>
</feature>
<accession>A0A892ZJY8</accession>
<dbReference type="PRINTS" id="PR00725">
    <property type="entry name" value="DADACBPTASE1"/>
</dbReference>
<protein>
    <submittedName>
        <fullName evidence="12">Serine hydrolase</fullName>
    </submittedName>
</protein>
<evidence type="ECO:0000256" key="2">
    <source>
        <dbReference type="ARBA" id="ARBA00022729"/>
    </source>
</evidence>
<evidence type="ECO:0000259" key="11">
    <source>
        <dbReference type="Pfam" id="PF00768"/>
    </source>
</evidence>
<dbReference type="PANTHER" id="PTHR21581:SF26">
    <property type="entry name" value="D-ALANYL-D-ALANINE ENDOPEPTIDASE"/>
    <property type="match status" value="1"/>
</dbReference>
<keyword evidence="3 12" id="KW-0378">Hydrolase</keyword>
<keyword evidence="13" id="KW-1185">Reference proteome</keyword>
<dbReference type="RefSeq" id="WP_379060935.1">
    <property type="nucleotide sequence ID" value="NZ_CP069798.1"/>
</dbReference>
<dbReference type="InterPro" id="IPR018044">
    <property type="entry name" value="Peptidase_S11"/>
</dbReference>
<evidence type="ECO:0000256" key="8">
    <source>
        <dbReference type="PIRSR" id="PIRSR618044-2"/>
    </source>
</evidence>
<dbReference type="InterPro" id="IPR001967">
    <property type="entry name" value="Peptidase_S11_N"/>
</dbReference>
<feature type="binding site" evidence="8">
    <location>
        <position position="264"/>
    </location>
    <ligand>
        <name>substrate</name>
    </ligand>
</feature>
<feature type="active site" evidence="7">
    <location>
        <position position="158"/>
    </location>
</feature>
<evidence type="ECO:0000256" key="7">
    <source>
        <dbReference type="PIRSR" id="PIRSR618044-1"/>
    </source>
</evidence>
<keyword evidence="6" id="KW-0961">Cell wall biogenesis/degradation</keyword>
<keyword evidence="2 10" id="KW-0732">Signal</keyword>
<comment type="similarity">
    <text evidence="1 9">Belongs to the peptidase S11 family.</text>
</comment>
<dbReference type="GO" id="GO:0006508">
    <property type="term" value="P:proteolysis"/>
    <property type="evidence" value="ECO:0007669"/>
    <property type="project" value="InterPro"/>
</dbReference>
<dbReference type="GO" id="GO:0008360">
    <property type="term" value="P:regulation of cell shape"/>
    <property type="evidence" value="ECO:0007669"/>
    <property type="project" value="UniProtKB-KW"/>
</dbReference>
<feature type="domain" description="Peptidase S11 D-alanyl-D-alanine carboxypeptidase A N-terminal" evidence="11">
    <location>
        <begin position="66"/>
        <end position="294"/>
    </location>
</feature>
<dbReference type="PANTHER" id="PTHR21581">
    <property type="entry name" value="D-ALANYL-D-ALANINE CARBOXYPEPTIDASE"/>
    <property type="match status" value="1"/>
</dbReference>
<dbReference type="Proteomes" id="UP000653156">
    <property type="component" value="Chromosome"/>
</dbReference>
<dbReference type="GO" id="GO:0071555">
    <property type="term" value="P:cell wall organization"/>
    <property type="evidence" value="ECO:0007669"/>
    <property type="project" value="UniProtKB-KW"/>
</dbReference>